<accession>A0A7W4UHU3</accession>
<dbReference type="EMBL" id="JACHVX010000005">
    <property type="protein sequence ID" value="MBB2924433.1"/>
    <property type="molecule type" value="Genomic_DNA"/>
</dbReference>
<feature type="signal peptide" evidence="2">
    <location>
        <begin position="1"/>
        <end position="25"/>
    </location>
</feature>
<evidence type="ECO:0000313" key="3">
    <source>
        <dbReference type="EMBL" id="MBB2924433.1"/>
    </source>
</evidence>
<gene>
    <name evidence="3" type="ORF">FHR80_003366</name>
</gene>
<dbReference type="AlphaFoldDB" id="A0A7W4UHU3"/>
<protein>
    <recommendedName>
        <fullName evidence="5">Lipoprotein</fullName>
    </recommendedName>
</protein>
<name>A0A7W4UHU3_9CELL</name>
<comment type="caution">
    <text evidence="3">The sequence shown here is derived from an EMBL/GenBank/DDBJ whole genome shotgun (WGS) entry which is preliminary data.</text>
</comment>
<dbReference type="RefSeq" id="WP_183297231.1">
    <property type="nucleotide sequence ID" value="NZ_JACHVX010000005.1"/>
</dbReference>
<proteinExistence type="predicted"/>
<evidence type="ECO:0008006" key="5">
    <source>
        <dbReference type="Google" id="ProtNLM"/>
    </source>
</evidence>
<organism evidence="3 4">
    <name type="scientific">Cellulomonas cellasea</name>
    <dbReference type="NCBI Taxonomy" id="43670"/>
    <lineage>
        <taxon>Bacteria</taxon>
        <taxon>Bacillati</taxon>
        <taxon>Actinomycetota</taxon>
        <taxon>Actinomycetes</taxon>
        <taxon>Micrococcales</taxon>
        <taxon>Cellulomonadaceae</taxon>
        <taxon>Cellulomonas</taxon>
    </lineage>
</organism>
<reference evidence="3 4" key="2">
    <citation type="submission" date="2020-08" db="EMBL/GenBank/DDBJ databases">
        <authorList>
            <person name="Partida-Martinez L."/>
            <person name="Huntemann M."/>
            <person name="Clum A."/>
            <person name="Wang J."/>
            <person name="Palaniappan K."/>
            <person name="Ritter S."/>
            <person name="Chen I.-M."/>
            <person name="Stamatis D."/>
            <person name="Reddy T."/>
            <person name="O'Malley R."/>
            <person name="Daum C."/>
            <person name="Shapiro N."/>
            <person name="Ivanova N."/>
            <person name="Kyrpides N."/>
            <person name="Woyke T."/>
        </authorList>
    </citation>
    <scope>NUCLEOTIDE SEQUENCE [LARGE SCALE GENOMIC DNA]</scope>
    <source>
        <strain evidence="3 4">RAS26</strain>
    </source>
</reference>
<reference evidence="3 4" key="1">
    <citation type="submission" date="2020-08" db="EMBL/GenBank/DDBJ databases">
        <title>The Agave Microbiome: Exploring the role of microbial communities in plant adaptations to desert environments.</title>
        <authorList>
            <person name="Partida-Martinez L.P."/>
        </authorList>
    </citation>
    <scope>NUCLEOTIDE SEQUENCE [LARGE SCALE GENOMIC DNA]</scope>
    <source>
        <strain evidence="3 4">RAS26</strain>
    </source>
</reference>
<dbReference type="Proteomes" id="UP000518206">
    <property type="component" value="Unassembled WGS sequence"/>
</dbReference>
<evidence type="ECO:0000256" key="1">
    <source>
        <dbReference type="SAM" id="MobiDB-lite"/>
    </source>
</evidence>
<feature type="chain" id="PRO_5038515208" description="Lipoprotein" evidence="2">
    <location>
        <begin position="26"/>
        <end position="202"/>
    </location>
</feature>
<sequence length="202" mass="20362">MTGTTPSRTTVRLAALAMTVGVSLAGCASLAPTTPGAAATAVPQASLATAPAAEPDATPAAAEPDATAAEPSPEAEPATDAQPIALAVTENHATAVGMSLYEMAEDSVEPWTQNAWALEGKFEEAALGWSEGEPIRVVATPAEVATLLEGLDGEAWLAGYGDEAEAEPYTAAAADVRAQLTVEQAAEVARSTSEMRAAAELS</sequence>
<evidence type="ECO:0000313" key="4">
    <source>
        <dbReference type="Proteomes" id="UP000518206"/>
    </source>
</evidence>
<keyword evidence="2" id="KW-0732">Signal</keyword>
<evidence type="ECO:0000256" key="2">
    <source>
        <dbReference type="SAM" id="SignalP"/>
    </source>
</evidence>
<feature type="region of interest" description="Disordered" evidence="1">
    <location>
        <begin position="48"/>
        <end position="79"/>
    </location>
</feature>